<protein>
    <submittedName>
        <fullName evidence="2">Uncharacterized protein</fullName>
    </submittedName>
</protein>
<evidence type="ECO:0000313" key="2">
    <source>
        <dbReference type="EMBL" id="ELP91071.1"/>
    </source>
</evidence>
<gene>
    <name evidence="2" type="ORF">EIN_268070</name>
</gene>
<feature type="region of interest" description="Disordered" evidence="1">
    <location>
        <begin position="331"/>
        <end position="374"/>
    </location>
</feature>
<dbReference type="EMBL" id="KB206479">
    <property type="protein sequence ID" value="ELP91071.1"/>
    <property type="molecule type" value="Genomic_DNA"/>
</dbReference>
<dbReference type="GeneID" id="14890018"/>
<feature type="compositionally biased region" description="Basic and acidic residues" evidence="1">
    <location>
        <begin position="331"/>
        <end position="362"/>
    </location>
</feature>
<sequence length="773" mass="88954">MSLSSSQEDINHHSDESKLTNASNIIPSDLKHKVMNDISTITDTNEIVTLNTIYSILDDLKINYHSKVKHISEELKINQRTVLATLRLTTFKNCLSFHQKVRATLNGTNPKNVFFVEELGTQFYHKKLVGTLTVFNENVKVCGRRSCLSNIFISCNGIGDSVLPLFAISNIRKPKKDMKDKALFIESHTGVITKEQLKMWLEDVLLQFIKSQNKNTKNTEKCYVIMNGAYKEIAEMVKKVFEKENIEFLFEQDEGFDVFNPLNKFSALLKNKYPLGNRKLKTNFVEILKRVDESKSDLLKWSEEYLGDAKWNEEEYFKGVKELLSKREVKPREKKREFSENEEKESKVESEKLKMEETKIDGDESEEDVKEPQKIKTENVLSTVTKTTNLCEEVLHCDNVNSVTQNITEMTQNKVAFTRNTLDFYIERCGVNRIELEEQIIVFLNTEKFVTTNVGSGSKVFDKAYKDSVKDQQTSQEWMTFTQHLPVCTKNVTLCIDFVGSQSLKEVVALNGTQSKELMSIEKETLEDWMIVCVDQSGCYRRVLCFCDSNTRDQLKLKFLNVDFGEHCEWKMTLRDVQKWVKGTLKHVIDDINNTTRGSVTIVCHPFVEKCLGIEESEKLQIACIGNPLFDIISPLTDIFVNALKEIGNTQNCGREVSTFCFLTEVFGTSNEDVQRMFSYLHNEQTVTSKIVKSLSSYTFAQRSNEVTSFNFEGMSVIEKEILGSIISSIQFQELGSEKMQVSYLCSEVPTLLKSVWRANWFKRDLLYWDGEN</sequence>
<dbReference type="KEGG" id="eiv:EIN_268070"/>
<proteinExistence type="predicted"/>
<name>A0A0A1U8B2_ENTIV</name>
<evidence type="ECO:0000313" key="3">
    <source>
        <dbReference type="Proteomes" id="UP000014680"/>
    </source>
</evidence>
<accession>A0A0A1U8B2</accession>
<dbReference type="VEuPathDB" id="AmoebaDB:EIN_268070"/>
<dbReference type="OMA" id="QYIFLTE"/>
<keyword evidence="3" id="KW-1185">Reference proteome</keyword>
<organism evidence="2 3">
    <name type="scientific">Entamoeba invadens IP1</name>
    <dbReference type="NCBI Taxonomy" id="370355"/>
    <lineage>
        <taxon>Eukaryota</taxon>
        <taxon>Amoebozoa</taxon>
        <taxon>Evosea</taxon>
        <taxon>Archamoebae</taxon>
        <taxon>Mastigamoebida</taxon>
        <taxon>Entamoebidae</taxon>
        <taxon>Entamoeba</taxon>
    </lineage>
</organism>
<dbReference type="Proteomes" id="UP000014680">
    <property type="component" value="Unassembled WGS sequence"/>
</dbReference>
<reference evidence="2 3" key="1">
    <citation type="submission" date="2012-10" db="EMBL/GenBank/DDBJ databases">
        <authorList>
            <person name="Zafar N."/>
            <person name="Inman J."/>
            <person name="Hall N."/>
            <person name="Lorenzi H."/>
            <person name="Caler E."/>
        </authorList>
    </citation>
    <scope>NUCLEOTIDE SEQUENCE [LARGE SCALE GENOMIC DNA]</scope>
    <source>
        <strain evidence="2 3">IP1</strain>
    </source>
</reference>
<dbReference type="RefSeq" id="XP_004257842.1">
    <property type="nucleotide sequence ID" value="XM_004257794.1"/>
</dbReference>
<dbReference type="AlphaFoldDB" id="A0A0A1U8B2"/>
<evidence type="ECO:0000256" key="1">
    <source>
        <dbReference type="SAM" id="MobiDB-lite"/>
    </source>
</evidence>